<keyword evidence="1" id="KW-0472">Membrane</keyword>
<keyword evidence="1" id="KW-1133">Transmembrane helix</keyword>
<dbReference type="InterPro" id="IPR050640">
    <property type="entry name" value="Bact_2-comp_sensor_kinase"/>
</dbReference>
<proteinExistence type="predicted"/>
<sequence length="336" mass="38887">MKKHFFIIVTGIIFGLLIGYYMFVSEQKLESSESFHLIVFSAIGIVTAYISMVLTNFLDIQFPWKKQIGNRLFLGILTHFMIAFLLFSFGVYGYLTNENGFSNTMLTHKLLYIKLAILLFLTTFIFQIIYFALYSYYSFSTLQIEAVKQERKQIEYQLNALKSQLSPHFLFNGLNTISSLIYKDTIKAALFIRKLAVMYKYTLKSYEVKLISLEEELEFVTSYNYLITTRFEKKYACTINISPEVLQSKVPPLAIQMLLENAVKHNVMSDTEPLNVSIENKGKYIVVRNNITKAPKKVISLNIGLQNINKRYLLLFSEGIITEQNSDFIVKLPIKQ</sequence>
<protein>
    <submittedName>
        <fullName evidence="3">His_kinase domain-containing protein</fullName>
    </submittedName>
</protein>
<name>A0ABP1FFP6_9FLAO</name>
<feature type="transmembrane region" description="Helical" evidence="1">
    <location>
        <begin position="72"/>
        <end position="95"/>
    </location>
</feature>
<keyword evidence="1" id="KW-0812">Transmembrane</keyword>
<gene>
    <name evidence="3" type="ORF">T190115A13A_40228</name>
</gene>
<accession>A0ABP1FFP6</accession>
<evidence type="ECO:0000313" key="3">
    <source>
        <dbReference type="EMBL" id="CAL2107706.1"/>
    </source>
</evidence>
<evidence type="ECO:0000313" key="4">
    <source>
        <dbReference type="Proteomes" id="UP001497602"/>
    </source>
</evidence>
<dbReference type="PANTHER" id="PTHR34220:SF7">
    <property type="entry name" value="SENSOR HISTIDINE KINASE YPDA"/>
    <property type="match status" value="1"/>
</dbReference>
<dbReference type="PANTHER" id="PTHR34220">
    <property type="entry name" value="SENSOR HISTIDINE KINASE YPDA"/>
    <property type="match status" value="1"/>
</dbReference>
<dbReference type="Pfam" id="PF06580">
    <property type="entry name" value="His_kinase"/>
    <property type="match status" value="1"/>
</dbReference>
<evidence type="ECO:0000256" key="1">
    <source>
        <dbReference type="SAM" id="Phobius"/>
    </source>
</evidence>
<dbReference type="InterPro" id="IPR010559">
    <property type="entry name" value="Sig_transdc_His_kin_internal"/>
</dbReference>
<organism evidence="3 4">
    <name type="scientific">Tenacibaculum vairaonense</name>
    <dbReference type="NCBI Taxonomy" id="3137860"/>
    <lineage>
        <taxon>Bacteria</taxon>
        <taxon>Pseudomonadati</taxon>
        <taxon>Bacteroidota</taxon>
        <taxon>Flavobacteriia</taxon>
        <taxon>Flavobacteriales</taxon>
        <taxon>Flavobacteriaceae</taxon>
        <taxon>Tenacibaculum</taxon>
    </lineage>
</organism>
<keyword evidence="4" id="KW-1185">Reference proteome</keyword>
<feature type="transmembrane region" description="Helical" evidence="1">
    <location>
        <begin position="5"/>
        <end position="23"/>
    </location>
</feature>
<dbReference type="EMBL" id="CAXJRC010000041">
    <property type="protein sequence ID" value="CAL2107706.1"/>
    <property type="molecule type" value="Genomic_DNA"/>
</dbReference>
<comment type="caution">
    <text evidence="3">The sequence shown here is derived from an EMBL/GenBank/DDBJ whole genome shotgun (WGS) entry which is preliminary data.</text>
</comment>
<evidence type="ECO:0000259" key="2">
    <source>
        <dbReference type="Pfam" id="PF06580"/>
    </source>
</evidence>
<reference evidence="3 4" key="1">
    <citation type="submission" date="2024-05" db="EMBL/GenBank/DDBJ databases">
        <authorList>
            <person name="Duchaud E."/>
        </authorList>
    </citation>
    <scope>NUCLEOTIDE SEQUENCE [LARGE SCALE GENOMIC DNA]</scope>
    <source>
        <strain evidence="3">Ena-SAMPLE-TAB-13-05-2024-13:56:06:370-140305</strain>
    </source>
</reference>
<feature type="domain" description="Signal transduction histidine kinase internal region" evidence="2">
    <location>
        <begin position="157"/>
        <end position="234"/>
    </location>
</feature>
<dbReference type="RefSeq" id="WP_348739303.1">
    <property type="nucleotide sequence ID" value="NZ_CAXJRC010000041.1"/>
</dbReference>
<feature type="transmembrane region" description="Helical" evidence="1">
    <location>
        <begin position="115"/>
        <end position="137"/>
    </location>
</feature>
<dbReference type="Proteomes" id="UP001497602">
    <property type="component" value="Unassembled WGS sequence"/>
</dbReference>
<feature type="transmembrane region" description="Helical" evidence="1">
    <location>
        <begin position="35"/>
        <end position="60"/>
    </location>
</feature>